<dbReference type="FunFam" id="1.25.40.10:FF:000196">
    <property type="entry name" value="Pentatricopeptide repeat-containing protein At4g14850"/>
    <property type="match status" value="1"/>
</dbReference>
<feature type="repeat" description="PPR" evidence="2">
    <location>
        <begin position="294"/>
        <end position="328"/>
    </location>
</feature>
<reference evidence="3 4" key="1">
    <citation type="journal article" date="2017" name="Mol. Plant">
        <title>The Genome of Medicinal Plant Macleaya cordata Provides New Insights into Benzylisoquinoline Alkaloids Metabolism.</title>
        <authorList>
            <person name="Liu X."/>
            <person name="Liu Y."/>
            <person name="Huang P."/>
            <person name="Ma Y."/>
            <person name="Qing Z."/>
            <person name="Tang Q."/>
            <person name="Cao H."/>
            <person name="Cheng P."/>
            <person name="Zheng Y."/>
            <person name="Yuan Z."/>
            <person name="Zhou Y."/>
            <person name="Liu J."/>
            <person name="Tang Z."/>
            <person name="Zhuo Y."/>
            <person name="Zhang Y."/>
            <person name="Yu L."/>
            <person name="Huang J."/>
            <person name="Yang P."/>
            <person name="Peng Q."/>
            <person name="Zhang J."/>
            <person name="Jiang W."/>
            <person name="Zhang Z."/>
            <person name="Lin K."/>
            <person name="Ro D.K."/>
            <person name="Chen X."/>
            <person name="Xiong X."/>
            <person name="Shang Y."/>
            <person name="Huang S."/>
            <person name="Zeng J."/>
        </authorList>
    </citation>
    <scope>NUCLEOTIDE SEQUENCE [LARGE SCALE GENOMIC DNA]</scope>
    <source>
        <strain evidence="4">cv. BLH2017</strain>
        <tissue evidence="3">Root</tissue>
    </source>
</reference>
<dbReference type="EMBL" id="MVGT01001150">
    <property type="protein sequence ID" value="OVA13338.1"/>
    <property type="molecule type" value="Genomic_DNA"/>
</dbReference>
<feature type="repeat" description="PPR" evidence="2">
    <location>
        <begin position="365"/>
        <end position="395"/>
    </location>
</feature>
<dbReference type="AlphaFoldDB" id="A0A200QSB2"/>
<dbReference type="OMA" id="EGMADAR"/>
<keyword evidence="1" id="KW-0677">Repeat</keyword>
<keyword evidence="4" id="KW-1185">Reference proteome</keyword>
<dbReference type="Gene3D" id="1.25.40.10">
    <property type="entry name" value="Tetratricopeptide repeat domain"/>
    <property type="match status" value="3"/>
</dbReference>
<dbReference type="NCBIfam" id="TIGR00756">
    <property type="entry name" value="PPR"/>
    <property type="match status" value="4"/>
</dbReference>
<dbReference type="InParanoid" id="A0A200QSB2"/>
<sequence>MILTANLIRRPKIKFWTALQWQKQFSISLDYYRKIIPLLQSCTKASEITKIHARMIKAGLDFIPFPISKLLAASILDIDYAASIFSQIQNPNLFMFNTMLRGYSISKTPKQSLLLFNTLRAKGILLDQFSFICTLKSCTRASAITAGEAIHGIIIQFGFELFINVRNSLLHFYCSWSKLEIAHQLFDEFLERDLVSWNTMMGGYLLISQPTAVLNLFREMHLSGLGGNSTTVLGVLSACADLRNLPAGESLHAYCLKNGFSLELNVITAIIDMYGKTGYIDNGRRIFDETPQKDVILWNCIIDGYVKNGLLEESFLLLRKMKLEQMKPNSATLAGLLSACASSGVLATGQFLHKYIEEEELLELDAVLGTALVDMYSKCGLIEKAVDVFDKMQSKDVKTWTAMITAYGVHGQAVNAIRHFQKMEEEGETPNGVTFLAVLNACSHGGLVMEGKNCFERMVDVYGFSPSVEHYGCMVDLLGRAGLLEEAHELLKSLPIETDATAWRALLAACRVYGNFELGETVKRRLVELNDKHPSDSILLSSTYAVAGRWDDVARMRESGEEKMGMKKEVGWSSIEMDA</sequence>
<dbReference type="Proteomes" id="UP000195402">
    <property type="component" value="Unassembled WGS sequence"/>
</dbReference>
<dbReference type="OrthoDB" id="185373at2759"/>
<feature type="repeat" description="PPR" evidence="2">
    <location>
        <begin position="193"/>
        <end position="227"/>
    </location>
</feature>
<evidence type="ECO:0000256" key="1">
    <source>
        <dbReference type="ARBA" id="ARBA00022737"/>
    </source>
</evidence>
<dbReference type="FunFam" id="1.25.40.10:FF:000344">
    <property type="entry name" value="Pentatricopeptide repeat-containing protein"/>
    <property type="match status" value="1"/>
</dbReference>
<dbReference type="PROSITE" id="PS51375">
    <property type="entry name" value="PPR"/>
    <property type="match status" value="4"/>
</dbReference>
<comment type="caution">
    <text evidence="3">The sequence shown here is derived from an EMBL/GenBank/DDBJ whole genome shotgun (WGS) entry which is preliminary data.</text>
</comment>
<protein>
    <submittedName>
        <fullName evidence="3">Pentatricopeptide repeat</fullName>
    </submittedName>
</protein>
<dbReference type="SUPFAM" id="SSF48452">
    <property type="entry name" value="TPR-like"/>
    <property type="match status" value="1"/>
</dbReference>
<dbReference type="GO" id="GO:0009451">
    <property type="term" value="P:RNA modification"/>
    <property type="evidence" value="ECO:0007669"/>
    <property type="project" value="InterPro"/>
</dbReference>
<dbReference type="Pfam" id="PF13041">
    <property type="entry name" value="PPR_2"/>
    <property type="match status" value="2"/>
</dbReference>
<dbReference type="InterPro" id="IPR011990">
    <property type="entry name" value="TPR-like_helical_dom_sf"/>
</dbReference>
<dbReference type="InterPro" id="IPR046960">
    <property type="entry name" value="PPR_At4g14850-like_plant"/>
</dbReference>
<dbReference type="Pfam" id="PF20431">
    <property type="entry name" value="E_motif"/>
    <property type="match status" value="1"/>
</dbReference>
<dbReference type="FunCoup" id="A0A200QSB2">
    <property type="interactions" value="622"/>
</dbReference>
<name>A0A200QSB2_MACCD</name>
<evidence type="ECO:0000256" key="2">
    <source>
        <dbReference type="PROSITE-ProRule" id="PRU00708"/>
    </source>
</evidence>
<proteinExistence type="predicted"/>
<gene>
    <name evidence="3" type="ORF">BVC80_285g61</name>
</gene>
<evidence type="ECO:0000313" key="4">
    <source>
        <dbReference type="Proteomes" id="UP000195402"/>
    </source>
</evidence>
<dbReference type="PANTHER" id="PTHR47926:SF490">
    <property type="entry name" value="REPEAT-LIKE SUPERFAMILY PROTEIN, PUTATIVE-RELATED"/>
    <property type="match status" value="1"/>
</dbReference>
<dbReference type="Pfam" id="PF01535">
    <property type="entry name" value="PPR"/>
    <property type="match status" value="5"/>
</dbReference>
<feature type="repeat" description="PPR" evidence="2">
    <location>
        <begin position="396"/>
        <end position="430"/>
    </location>
</feature>
<dbReference type="InterPro" id="IPR002885">
    <property type="entry name" value="PPR_rpt"/>
</dbReference>
<organism evidence="3 4">
    <name type="scientific">Macleaya cordata</name>
    <name type="common">Five-seeded plume-poppy</name>
    <name type="synonym">Bocconia cordata</name>
    <dbReference type="NCBI Taxonomy" id="56857"/>
    <lineage>
        <taxon>Eukaryota</taxon>
        <taxon>Viridiplantae</taxon>
        <taxon>Streptophyta</taxon>
        <taxon>Embryophyta</taxon>
        <taxon>Tracheophyta</taxon>
        <taxon>Spermatophyta</taxon>
        <taxon>Magnoliopsida</taxon>
        <taxon>Ranunculales</taxon>
        <taxon>Papaveraceae</taxon>
        <taxon>Papaveroideae</taxon>
        <taxon>Macleaya</taxon>
    </lineage>
</organism>
<dbReference type="PANTHER" id="PTHR47926">
    <property type="entry name" value="PENTATRICOPEPTIDE REPEAT-CONTAINING PROTEIN"/>
    <property type="match status" value="1"/>
</dbReference>
<dbReference type="GO" id="GO:0003723">
    <property type="term" value="F:RNA binding"/>
    <property type="evidence" value="ECO:0007669"/>
    <property type="project" value="InterPro"/>
</dbReference>
<dbReference type="InterPro" id="IPR046848">
    <property type="entry name" value="E_motif"/>
</dbReference>
<evidence type="ECO:0000313" key="3">
    <source>
        <dbReference type="EMBL" id="OVA13338.1"/>
    </source>
</evidence>
<dbReference type="FunFam" id="1.25.40.10:FF:000927">
    <property type="entry name" value="Pentatricopeptide repeat-containing protein"/>
    <property type="match status" value="1"/>
</dbReference>
<accession>A0A200QSB2</accession>